<evidence type="ECO:0000256" key="11">
    <source>
        <dbReference type="SAM" id="MobiDB-lite"/>
    </source>
</evidence>
<comment type="miscellaneous">
    <text evidence="10">In the RecBCD complex, RecB has a slow 3'-5' helicase, an exonuclease activity and loads RecA onto ssDNA, RecD has a fast 5'-3' helicase activity, while RecC stimulates the ATPase and processivity of the RecB helicase and contributes to recognition of the Chi site.</text>
</comment>
<accession>A0A6J4L317</accession>
<keyword evidence="1 10" id="KW-0540">Nuclease</keyword>
<dbReference type="Gene3D" id="1.10.10.160">
    <property type="match status" value="1"/>
</dbReference>
<dbReference type="PANTHER" id="PTHR30591">
    <property type="entry name" value="RECBCD ENZYME SUBUNIT RECC"/>
    <property type="match status" value="1"/>
</dbReference>
<evidence type="ECO:0000256" key="6">
    <source>
        <dbReference type="ARBA" id="ARBA00022839"/>
    </source>
</evidence>
<reference evidence="13" key="1">
    <citation type="submission" date="2020-02" db="EMBL/GenBank/DDBJ databases">
        <authorList>
            <person name="Meier V. D."/>
        </authorList>
    </citation>
    <scope>NUCLEOTIDE SEQUENCE</scope>
    <source>
        <strain evidence="13">AVDCRST_MAG34</strain>
    </source>
</reference>
<evidence type="ECO:0000256" key="4">
    <source>
        <dbReference type="ARBA" id="ARBA00022801"/>
    </source>
</evidence>
<evidence type="ECO:0000256" key="1">
    <source>
        <dbReference type="ARBA" id="ARBA00022722"/>
    </source>
</evidence>
<dbReference type="Pfam" id="PF17946">
    <property type="entry name" value="RecC_C"/>
    <property type="match status" value="1"/>
</dbReference>
<feature type="domain" description="RecC C-terminal" evidence="12">
    <location>
        <begin position="813"/>
        <end position="1042"/>
    </location>
</feature>
<keyword evidence="7 10" id="KW-0067">ATP-binding</keyword>
<evidence type="ECO:0000256" key="10">
    <source>
        <dbReference type="HAMAP-Rule" id="MF_01486"/>
    </source>
</evidence>
<evidence type="ECO:0000256" key="2">
    <source>
        <dbReference type="ARBA" id="ARBA00022741"/>
    </source>
</evidence>
<keyword evidence="5 10" id="KW-0347">Helicase</keyword>
<dbReference type="GO" id="GO:0003677">
    <property type="term" value="F:DNA binding"/>
    <property type="evidence" value="ECO:0007669"/>
    <property type="project" value="UniProtKB-UniRule"/>
</dbReference>
<evidence type="ECO:0000259" key="12">
    <source>
        <dbReference type="Pfam" id="PF17946"/>
    </source>
</evidence>
<evidence type="ECO:0000313" key="13">
    <source>
        <dbReference type="EMBL" id="CAA9322719.1"/>
    </source>
</evidence>
<dbReference type="NCBIfam" id="TIGR01450">
    <property type="entry name" value="recC"/>
    <property type="match status" value="1"/>
</dbReference>
<comment type="similarity">
    <text evidence="10">Belongs to the RecC family.</text>
</comment>
<keyword evidence="2 10" id="KW-0547">Nucleotide-binding</keyword>
<dbReference type="HAMAP" id="MF_01486">
    <property type="entry name" value="RecC"/>
    <property type="match status" value="1"/>
</dbReference>
<dbReference type="Gene3D" id="1.10.10.990">
    <property type="match status" value="1"/>
</dbReference>
<feature type="region of interest" description="Disordered" evidence="11">
    <location>
        <begin position="1049"/>
        <end position="1068"/>
    </location>
</feature>
<comment type="subunit">
    <text evidence="10">Heterotrimer of RecB, RecC and RecD. All subunits contribute to DNA-binding.</text>
</comment>
<sequence>MALHLHRGPRTDLLADALGDLLSTPLADPFAEEVVVVPAKGVERWLTQRLSHRLGVGPRGGDGVCAGVRFLNPRSLVALLTGTLDDDPWDPDQFVWPLLETIDASLDEPWCRPLAHHLGHDTPGEGGELRRDRRYSVARRLAGLFASYAAQRPQLLVDWREERDTDGAGAPLPQDLAWQPPLWRGLIERVDAPAPDVRHRDTLAAIRGGAELALPDRLSMFGHTRMSVTELELLRAVGEVRDVHLWLPQASPGGWSRLADGTSTGPVRRADDASGRLLSHRLLASLGRDSRELQRSLALLGELTDTEVPDPAEPNDTLLGWLQQDLRLDAVPSRRRLRPSDRSVQVHACHGPARQVEVLREVLVGLLQDDPTLEPRDVLVMCPDIEAYAPLFSATFGLADVVGSQGHPGHQLRVRLADRGLASTNGLMALAGSLVHLAGGRATASEVLDLAASAPVRHRFAFDDEDLAELTSWVERSGTRWGLSAGLRAPYGLQEFAENTWEAGLHRVLLGVAMAEGDGFLGGQVPLDDIGSSSIDLAGRLAELVDRLESAVVALRSATTPVTWMAALRDGVASLGSVSSYDAWQSAQLDREIESVLRAAAVGPRAGRGAGPGGAGRTGTVLRLADVRRLLEQRLQPRPTRANFRTGHLTVCTMVPMRSVPHRVVCLVGLDDGVFPRSTVADGDDALLRDPVTGERDARGEDRQLLLDAILAARETLVMAYTGANVTTNQPVPPAVPLDELLDAVEATAPGAREAVLQRQPLQPFDPRNFQVGEGRPPFSFDRAAAGAALALQQVRRPVRPFLATPLPRRPEADVTLAALQSFFKSPVRGFLRQGLDVAVGEEHAEGKDSMPVSLDHLEEWELGDRVLRRILDGADPEEVLQAELLRGDLPPRSLGEQALRGVCAKVQVVRDAAAADREPAVTALDVTLDLGGGRRLTGVVPDVRGQRIVRVNYSKLSAKHRLASWIDLLALSVAFPDQSWTAATYGWFKQWGREGCAWSVLGPVGDGAADHLRDLVDVYDRGLREPLPLFAKTSSAWATALHKGKNAEDSAGSAWRDRDTYPGEQSAPEHVRVFGRGCELERLLGVPRPDEQWSEEPTRLGRYARHVWEPLLRHEKGRNL</sequence>
<dbReference type="SUPFAM" id="SSF52980">
    <property type="entry name" value="Restriction endonuclease-like"/>
    <property type="match status" value="1"/>
</dbReference>
<dbReference type="GO" id="GO:0009338">
    <property type="term" value="C:exodeoxyribonuclease V complex"/>
    <property type="evidence" value="ECO:0007669"/>
    <property type="project" value="InterPro"/>
</dbReference>
<keyword evidence="6 10" id="KW-0269">Exonuclease</keyword>
<keyword evidence="4 10" id="KW-0378">Hydrolase</keyword>
<feature type="compositionally biased region" description="Basic and acidic residues" evidence="11">
    <location>
        <begin position="1056"/>
        <end position="1068"/>
    </location>
</feature>
<comment type="function">
    <text evidence="10">A helicase/nuclease that prepares dsDNA breaks (DSB) for recombinational DNA repair. Binds to DSBs and unwinds DNA via a highly rapid and processive ATP-dependent bidirectional helicase activity. Unwinds dsDNA until it encounters a Chi (crossover hotspot instigator) sequence from the 3' direction. Cuts ssDNA a few nucleotides 3' to the Chi site. The properties and activities of the enzyme are changed at Chi. The Chi-altered holoenzyme produces a long 3'-ssDNA overhang and facilitates RecA-binding to the ssDNA for homologous DNA recombination and repair. Holoenzyme degrades any linearized DNA that is unable to undergo homologous recombination. In the holoenzyme this subunit recognizes the wild-type Chi sequence, and when added to isolated RecB increases its ATP-dependent helicase processivity.</text>
</comment>
<protein>
    <recommendedName>
        <fullName evidence="10">RecBCD enzyme subunit RecC</fullName>
    </recommendedName>
    <alternativeName>
        <fullName evidence="10">Exonuclease V subunit RecC</fullName>
        <shortName evidence="10">ExoV subunit RecC</shortName>
    </alternativeName>
    <alternativeName>
        <fullName evidence="10">Helicase/nuclease RecBCD subunit RecC</fullName>
    </alternativeName>
</protein>
<evidence type="ECO:0000256" key="5">
    <source>
        <dbReference type="ARBA" id="ARBA00022806"/>
    </source>
</evidence>
<keyword evidence="9 10" id="KW-0234">DNA repair</keyword>
<dbReference type="PANTHER" id="PTHR30591:SF1">
    <property type="entry name" value="RECBCD ENZYME SUBUNIT RECC"/>
    <property type="match status" value="1"/>
</dbReference>
<dbReference type="SUPFAM" id="SSF52540">
    <property type="entry name" value="P-loop containing nucleoside triphosphate hydrolases"/>
    <property type="match status" value="2"/>
</dbReference>
<dbReference type="GO" id="GO:0000724">
    <property type="term" value="P:double-strand break repair via homologous recombination"/>
    <property type="evidence" value="ECO:0007669"/>
    <property type="project" value="UniProtKB-UniRule"/>
</dbReference>
<evidence type="ECO:0000256" key="9">
    <source>
        <dbReference type="ARBA" id="ARBA00023204"/>
    </source>
</evidence>
<dbReference type="GO" id="GO:0003678">
    <property type="term" value="F:DNA helicase activity"/>
    <property type="evidence" value="ECO:0007669"/>
    <property type="project" value="UniProtKB-UniRule"/>
</dbReference>
<keyword evidence="3 10" id="KW-0227">DNA damage</keyword>
<keyword evidence="8 10" id="KW-0238">DNA-binding</keyword>
<dbReference type="InterPro" id="IPR041500">
    <property type="entry name" value="RecC_C"/>
</dbReference>
<dbReference type="Pfam" id="PF04257">
    <property type="entry name" value="Exonuc_V_gamma"/>
    <property type="match status" value="1"/>
</dbReference>
<organism evidence="13">
    <name type="scientific">uncultured Nocardioidaceae bacterium</name>
    <dbReference type="NCBI Taxonomy" id="253824"/>
    <lineage>
        <taxon>Bacteria</taxon>
        <taxon>Bacillati</taxon>
        <taxon>Actinomycetota</taxon>
        <taxon>Actinomycetes</taxon>
        <taxon>Propionibacteriales</taxon>
        <taxon>Nocardioidaceae</taxon>
        <taxon>environmental samples</taxon>
    </lineage>
</organism>
<dbReference type="GO" id="GO:0008854">
    <property type="term" value="F:exodeoxyribonuclease V activity"/>
    <property type="evidence" value="ECO:0007669"/>
    <property type="project" value="InterPro"/>
</dbReference>
<dbReference type="Gene3D" id="3.40.50.10930">
    <property type="match status" value="1"/>
</dbReference>
<proteinExistence type="inferred from homology"/>
<name>A0A6J4L317_9ACTN</name>
<gene>
    <name evidence="10" type="primary">recC</name>
    <name evidence="13" type="ORF">AVDCRST_MAG34-1535</name>
</gene>
<dbReference type="PIRSF" id="PIRSF000980">
    <property type="entry name" value="RecC"/>
    <property type="match status" value="1"/>
</dbReference>
<dbReference type="InterPro" id="IPR027417">
    <property type="entry name" value="P-loop_NTPase"/>
</dbReference>
<dbReference type="Gene3D" id="3.40.50.300">
    <property type="entry name" value="P-loop containing nucleotide triphosphate hydrolases"/>
    <property type="match status" value="2"/>
</dbReference>
<evidence type="ECO:0000256" key="8">
    <source>
        <dbReference type="ARBA" id="ARBA00023125"/>
    </source>
</evidence>
<dbReference type="AlphaFoldDB" id="A0A6J4L317"/>
<dbReference type="InterPro" id="IPR006697">
    <property type="entry name" value="RecC"/>
</dbReference>
<dbReference type="InterPro" id="IPR011335">
    <property type="entry name" value="Restrct_endonuc-II-like"/>
</dbReference>
<dbReference type="InterPro" id="IPR013986">
    <property type="entry name" value="DExx_box_DNA_helicase_dom_sf"/>
</dbReference>
<dbReference type="GO" id="GO:0005524">
    <property type="term" value="F:ATP binding"/>
    <property type="evidence" value="ECO:0007669"/>
    <property type="project" value="UniProtKB-UniRule"/>
</dbReference>
<evidence type="ECO:0000256" key="3">
    <source>
        <dbReference type="ARBA" id="ARBA00022763"/>
    </source>
</evidence>
<evidence type="ECO:0000256" key="7">
    <source>
        <dbReference type="ARBA" id="ARBA00022840"/>
    </source>
</evidence>
<dbReference type="EMBL" id="CADCUI010000001">
    <property type="protein sequence ID" value="CAA9322719.1"/>
    <property type="molecule type" value="Genomic_DNA"/>
</dbReference>